<feature type="domain" description="Cadherin" evidence="22">
    <location>
        <begin position="2681"/>
        <end position="2786"/>
    </location>
</feature>
<feature type="domain" description="Cadherin" evidence="22">
    <location>
        <begin position="3103"/>
        <end position="3206"/>
    </location>
</feature>
<feature type="domain" description="Cadherin" evidence="22">
    <location>
        <begin position="2475"/>
        <end position="2578"/>
    </location>
</feature>
<dbReference type="Pfam" id="PF00008">
    <property type="entry name" value="EGF"/>
    <property type="match status" value="1"/>
</dbReference>
<evidence type="ECO:0000256" key="10">
    <source>
        <dbReference type="ARBA" id="ARBA00022989"/>
    </source>
</evidence>
<dbReference type="FunFam" id="2.10.25.10:FF:000230">
    <property type="entry name" value="Delta-like protein"/>
    <property type="match status" value="1"/>
</dbReference>
<feature type="domain" description="Cadherin" evidence="22">
    <location>
        <begin position="3207"/>
        <end position="3316"/>
    </location>
</feature>
<proteinExistence type="predicted"/>
<dbReference type="Pfam" id="PF25374">
    <property type="entry name" value="Cadherin_FAT4_N"/>
    <property type="match status" value="1"/>
</dbReference>
<protein>
    <submittedName>
        <fullName evidence="23">Uncharacterized protein</fullName>
    </submittedName>
</protein>
<dbReference type="InterPro" id="IPR039808">
    <property type="entry name" value="Cadherin"/>
</dbReference>
<evidence type="ECO:0000256" key="14">
    <source>
        <dbReference type="PROSITE-ProRule" id="PRU00043"/>
    </source>
</evidence>
<feature type="domain" description="Cadherin" evidence="22">
    <location>
        <begin position="2997"/>
        <end position="3102"/>
    </location>
</feature>
<dbReference type="GO" id="GO:0045296">
    <property type="term" value="F:cadherin binding"/>
    <property type="evidence" value="ECO:0007669"/>
    <property type="project" value="TreeGrafter"/>
</dbReference>
<dbReference type="GO" id="GO:0007163">
    <property type="term" value="P:establishment or maintenance of cell polarity"/>
    <property type="evidence" value="ECO:0007669"/>
    <property type="project" value="UniProtKB-ARBA"/>
</dbReference>
<dbReference type="GO" id="GO:0009887">
    <property type="term" value="P:animal organ morphogenesis"/>
    <property type="evidence" value="ECO:0007669"/>
    <property type="project" value="UniProtKB-ARBA"/>
</dbReference>
<dbReference type="CDD" id="cd00054">
    <property type="entry name" value="EGF_CA"/>
    <property type="match status" value="2"/>
</dbReference>
<dbReference type="InterPro" id="IPR000742">
    <property type="entry name" value="EGF"/>
</dbReference>
<keyword evidence="13" id="KW-0325">Glycoprotein</keyword>
<feature type="domain" description="EGF-like" evidence="21">
    <location>
        <begin position="3958"/>
        <end position="3994"/>
    </location>
</feature>
<dbReference type="FunFam" id="2.60.40.60:FF:000081">
    <property type="entry name" value="protocadherin Fat 4"/>
    <property type="match status" value="1"/>
</dbReference>
<feature type="domain" description="Cadherin" evidence="22">
    <location>
        <begin position="1205"/>
        <end position="1310"/>
    </location>
</feature>
<feature type="transmembrane region" description="Helical" evidence="18">
    <location>
        <begin position="4459"/>
        <end position="4482"/>
    </location>
</feature>
<dbReference type="FunFam" id="2.60.40.60:FF:000039">
    <property type="entry name" value="FAT atypical cadherin 3"/>
    <property type="match status" value="3"/>
</dbReference>
<dbReference type="InterPro" id="IPR013320">
    <property type="entry name" value="ConA-like_dom_sf"/>
</dbReference>
<dbReference type="InterPro" id="IPR018097">
    <property type="entry name" value="EGF_Ca-bd_CS"/>
</dbReference>
<dbReference type="EMBL" id="KB201890">
    <property type="protein sequence ID" value="ESO93788.1"/>
    <property type="molecule type" value="Genomic_DNA"/>
</dbReference>
<dbReference type="GO" id="GO:0031175">
    <property type="term" value="P:neuron projection development"/>
    <property type="evidence" value="ECO:0007669"/>
    <property type="project" value="TreeGrafter"/>
</dbReference>
<keyword evidence="10 18" id="KW-1133">Transmembrane helix</keyword>
<evidence type="ECO:0000256" key="3">
    <source>
        <dbReference type="ARBA" id="ARBA00022475"/>
    </source>
</evidence>
<dbReference type="GO" id="GO:0042063">
    <property type="term" value="P:gliogenesis"/>
    <property type="evidence" value="ECO:0007669"/>
    <property type="project" value="UniProtKB-ARBA"/>
</dbReference>
<feature type="disulfide bond" evidence="16">
    <location>
        <begin position="4161"/>
        <end position="4188"/>
    </location>
</feature>
<feature type="compositionally biased region" description="Low complexity" evidence="17">
    <location>
        <begin position="4720"/>
        <end position="4740"/>
    </location>
</feature>
<feature type="domain" description="Cadherin" evidence="22">
    <location>
        <begin position="3531"/>
        <end position="3637"/>
    </location>
</feature>
<evidence type="ECO:0000256" key="11">
    <source>
        <dbReference type="ARBA" id="ARBA00023136"/>
    </source>
</evidence>
<feature type="disulfide bond" evidence="15">
    <location>
        <begin position="4219"/>
        <end position="4228"/>
    </location>
</feature>
<gene>
    <name evidence="23" type="ORF">LOTGIDRAFT_105163</name>
</gene>
<feature type="domain" description="Cadherin" evidence="22">
    <location>
        <begin position="2263"/>
        <end position="2369"/>
    </location>
</feature>
<evidence type="ECO:0000259" key="20">
    <source>
        <dbReference type="PROSITE" id="PS50025"/>
    </source>
</evidence>
<dbReference type="PROSITE" id="PS01186">
    <property type="entry name" value="EGF_2"/>
    <property type="match status" value="3"/>
</dbReference>
<dbReference type="RefSeq" id="XP_009055414.1">
    <property type="nucleotide sequence ID" value="XM_009057166.1"/>
</dbReference>
<feature type="domain" description="Cadherin" evidence="22">
    <location>
        <begin position="244"/>
        <end position="356"/>
    </location>
</feature>
<keyword evidence="9" id="KW-0130">Cell adhesion</keyword>
<feature type="domain" description="Cadherin" evidence="22">
    <location>
        <begin position="134"/>
        <end position="243"/>
    </location>
</feature>
<dbReference type="GO" id="GO:0048729">
    <property type="term" value="P:tissue morphogenesis"/>
    <property type="evidence" value="ECO:0007669"/>
    <property type="project" value="UniProtKB-ARBA"/>
</dbReference>
<feature type="region of interest" description="Disordered" evidence="17">
    <location>
        <begin position="4617"/>
        <end position="4689"/>
    </location>
</feature>
<dbReference type="PROSITE" id="PS00232">
    <property type="entry name" value="CADHERIN_1"/>
    <property type="match status" value="15"/>
</dbReference>
<feature type="domain" description="Cadherin" evidence="22">
    <location>
        <begin position="890"/>
        <end position="992"/>
    </location>
</feature>
<dbReference type="FunFam" id="2.60.40.60:FF:000020">
    <property type="entry name" value="Dachsous cadherin-related 1b"/>
    <property type="match status" value="3"/>
</dbReference>
<dbReference type="GO" id="GO:0016342">
    <property type="term" value="C:catenin complex"/>
    <property type="evidence" value="ECO:0007669"/>
    <property type="project" value="TreeGrafter"/>
</dbReference>
<dbReference type="PROSITE" id="PS50025">
    <property type="entry name" value="LAM_G_DOMAIN"/>
    <property type="match status" value="2"/>
</dbReference>
<feature type="domain" description="Cadherin" evidence="22">
    <location>
        <begin position="575"/>
        <end position="682"/>
    </location>
</feature>
<feature type="domain" description="Cadherin" evidence="22">
    <location>
        <begin position="683"/>
        <end position="786"/>
    </location>
</feature>
<dbReference type="OrthoDB" id="6252479at2759"/>
<dbReference type="FunFam" id="2.60.40.60:FF:000080">
    <property type="entry name" value="FAT atypical cadherin 1"/>
    <property type="match status" value="1"/>
</dbReference>
<keyword evidence="4 15" id="KW-0245">EGF-like domain</keyword>
<evidence type="ECO:0000256" key="12">
    <source>
        <dbReference type="ARBA" id="ARBA00023157"/>
    </source>
</evidence>
<dbReference type="SUPFAM" id="SSF57196">
    <property type="entry name" value="EGF/Laminin"/>
    <property type="match status" value="1"/>
</dbReference>
<dbReference type="PROSITE" id="PS50268">
    <property type="entry name" value="CADHERIN_2"/>
    <property type="match status" value="34"/>
</dbReference>
<dbReference type="HOGENOM" id="CLU_000042_1_0_1"/>
<feature type="domain" description="Cadherin" evidence="22">
    <location>
        <begin position="2579"/>
        <end position="2680"/>
    </location>
</feature>
<feature type="domain" description="Cadherin" evidence="22">
    <location>
        <begin position="2886"/>
        <end position="2996"/>
    </location>
</feature>
<dbReference type="PANTHER" id="PTHR24027">
    <property type="entry name" value="CADHERIN-23"/>
    <property type="match status" value="1"/>
</dbReference>
<evidence type="ECO:0000259" key="22">
    <source>
        <dbReference type="PROSITE" id="PS50268"/>
    </source>
</evidence>
<dbReference type="FunFam" id="2.10.25.10:FF:000066">
    <property type="entry name" value="FAT atypical cadherin 4"/>
    <property type="match status" value="1"/>
</dbReference>
<feature type="domain" description="Cadherin" evidence="22">
    <location>
        <begin position="3423"/>
        <end position="3530"/>
    </location>
</feature>
<feature type="compositionally biased region" description="Polar residues" evidence="17">
    <location>
        <begin position="4660"/>
        <end position="4674"/>
    </location>
</feature>
<evidence type="ECO:0000256" key="17">
    <source>
        <dbReference type="SAM" id="MobiDB-lite"/>
    </source>
</evidence>
<evidence type="ECO:0000256" key="13">
    <source>
        <dbReference type="ARBA" id="ARBA00023180"/>
    </source>
</evidence>
<feature type="domain" description="Cadherin" evidence="22">
    <location>
        <begin position="2371"/>
        <end position="2474"/>
    </location>
</feature>
<dbReference type="FunFam" id="2.60.40.60:FF:000033">
    <property type="entry name" value="FAT atypical cadherin 1"/>
    <property type="match status" value="5"/>
</dbReference>
<feature type="domain" description="EGF-like" evidence="21">
    <location>
        <begin position="3921"/>
        <end position="3957"/>
    </location>
</feature>
<dbReference type="PANTHER" id="PTHR24027:SF438">
    <property type="entry name" value="CADHERIN 23"/>
    <property type="match status" value="1"/>
</dbReference>
<dbReference type="FunFam" id="2.60.40.60:FF:000116">
    <property type="entry name" value="Dachsous cadherin-related 2"/>
    <property type="match status" value="1"/>
</dbReference>
<keyword evidence="24" id="KW-1185">Reference proteome</keyword>
<evidence type="ECO:0000256" key="18">
    <source>
        <dbReference type="SAM" id="Phobius"/>
    </source>
</evidence>
<dbReference type="GO" id="GO:0000902">
    <property type="term" value="P:cell morphogenesis"/>
    <property type="evidence" value="ECO:0007669"/>
    <property type="project" value="UniProtKB-ARBA"/>
</dbReference>
<feature type="domain" description="Cadherin" evidence="22">
    <location>
        <begin position="1097"/>
        <end position="1204"/>
    </location>
</feature>
<dbReference type="InterPro" id="IPR002126">
    <property type="entry name" value="Cadherin-like_dom"/>
</dbReference>
<sequence length="4946" mass="544989">MVSKFHTSIPHRTKHRIIYLLLLHFLVEFAQGNGPGDDRVNFETTEGLPPGTTLGVIPTRSGYTYQLDRPNKYFVLNSSSGVLVNKLVLDRDTSQFSQDVINLFALGSKSQNPPHPVEILIKILDINDNRPVFQEQAMNISFGENAKGAQHIIVTATDIDLSENGTVSQYDIISGNHEGKFQLIVPSSSSPFMYIEVIGDLDRELKDQYILNISARDNGIPPLYGFLSVNISVSDVNDNPPIFNPSEYKKKILEDAKIGQSVIRVIASDADSGLNKEIVYSLLDETGQFMIEEKTGIVRTLTKPLKCSRVCGRSLSCSPYSCLLTVIAEDRGTPALSDQAYISVSIVDTNDHSPVIIFDHVPDNSKDYSSVDENTEPGKRVASISVQDADTGINSETSIQITRGNELGHFKLFSFFTLNIIRVAGHLDREKLNFYNLTVVATDKGIPPRSSTAFLIIKINDANDHAPVFERSEYSVELQETSLPESFVASVKATDLDSGLNSDLVYTIEDGNSNGWFKIDSGTGLMTIQSPLDHEIMSSVKMNVSARDGGSQPFVSFTQVSVVILDENDEIPTFNQSVYPINMEENLASGIEVVTIKAEDRDRGINGTIKYSFHPDVHGQYPNTFTLDQNSGKITTLKSFDRESVSAYTLKLIARDQGIPSLSSTTTINIRVLDVNDNTPKFYPDIIYGNIQENRQSGTEVVRVAAVDPDEGENGRITYSIVGNDFNSFQIDSGTGWIRTTRQLNRNAGKKYDLVIRAVDGKGRSATNDASVKISVTAVDEVAPVFRKRSYAFEIDEDGDDARNQIGRRVGVVSASSTTGSPAYSIAGGDQFGVFSINDQTGEITTNKKIDREEKDEYDLKVLAIGPSKFRQVIVTVKVKDINDNSPRFRSSAMSVEVIEDWPIGHNIFLAEAIDADDGVNGKVTYRLQTSSDYFGIKSPTGVIYLKKAVVNLPVSSFDLKIIATDGGSPQKSSLLELHINIIDVNDHTPVFQKNQYEVSIYESKPVNEIIFQLLATDDDKGKNSEMFFKIIRGNDHNRFGIFPDGTLYVAHQLDREEHDLYMVTVVVCDRGESPRSSTSNITINILDDNDNTPVFMNSTFHFYVSENQPSLSYIGQVMAKDADSGPNAELTFWGDGQKNFTIDAPTGRIYTARQFNREYVLKTTNNDFFSFYIYVKDNGRKPNQARALIKVHIQDENDNPPVFPRHIYTASVMEDSGPNTNITIVTAVDADDGPNAVIKYSISESDSDLKFNIREATGQIYLTGKINREEQSSYTLVVTATDSGDTVQHSSSTTVIISVADINDNKPVSKSAAFQKSVDLSESVPLGYHITTFTAIDADSGNNAVLFFNIVSGNNDNTFNIDAYSGRMYLTRTLDYERKAQYDLEISVSDAGSPSLSTTHNFIVQVMDANDNIPVFQDTSSSVTISESKRVNSSVTIVRATDKDSGGNGRVQYIIAKQEPVPDHAPNHFRIDVFSGEIFIQREIDREQTDKFFLTIIATDMAVPVYKRLSAMKTITIIVTDINDHAPVFESMNAMVVPARSKRGYKIGTVLARDQDAGNNGLVAYQMVAGDTSLFSLQSTTGELTLSQDLPASAIYHTITVQAQDDGGRDVLGQKSTRMEMTIIISSSNDGPIFTNIKAGNIEENEPPGKGVTNIQASATQSGVNVEYYVTKILANSVPQPRYFSIDKLNGLMKTTQVLDREYLPEIFEVEVTAIEVGGSSPKTRSTKVQVRLGDQNDTPPRFSSQWYIINVPVDQDRETSFFKVNVDDPDTVGDVVIDYFDMDDGKFSFISSFSGALFLNESLQYHNKSVFKFKLQANDGIQTSEAIVEVHAINHKPVFEKSYYSFEVPEDASTGTTIANIAATDLDEGPEGHVTYELQSDWGKDKFRLDANFGTFTLIDRLDFEEIQMYGLMAIAKDGSIPPRSATVSVFMSVKDINDNPPEFDQSEYKEEVAENAVVGTTVIDVIANDKDTGRNAEVQYSLIGGDELGQFGIGPVNGTIYTTAKLDREAIRQYTLLVLAIDQSTDVTQRLSSTGTVVITLKDVNDSPPEFVTPSTIFVREDSQRYTTVYTIVAHDKDEGDNSKIDYSLSSGSSMFTIESSTGNVKVTQPLDRETRSNYSIQVMARDQGTPQFSATLDLVIQIEDANDNAPKFDDQSYTKTVAENISIGTSLLKVSATDRDEGLNGVVRYLIIAGDENYDFNMDLSSGVLRVQKALDFEEVKSYTLTVMAVDSSVGLTLNSTVKVTITVTDINDFEPIFVNSPYYAYVQENMNQLPVPVLTISARDNDSGSNSRLIYDIRSEEEEQKIFSMNSQTGEITANLMLDREKKQEYELIIVAFDGGHPRLTGSGLVTVYVKDVNDHAPVFESYGPYTGHVTENMPPETSVLTVQATDADEENNAEIIYSLEDTADGKFSILPKTGEIVTLERLDREVEDQYYLKVIATDQGIPPLSATSQVIIYVDDDNDNAPQFEHHNYTQMILDATQTGEFVLGVTALDRDIGNNGKVTYKLEGQDANMFNINTNTGVVTAAQRLSGNSITFIFSVRATDQGATTKSQVVSVYVKIQRIDDARKPIFSPFSNNLELKENTNLGFFVTTVRATAPRTGKISYHIAGGNIGHGFTINMNNGTITVAGTLDYEITDSMNLWIEANDGGNPPVSAYKQLPIRITDVNDNMPRFKQSFYSKNIEENTAKFSTLIQIEASDADSGNNGHVMFGLTGGNKNNTFRINSNTGVITTNNIIDREGIDLFHLVVEASDMGSPDKKTSTATVKVTVQDQNDNPPKFTHQFRTSVPEDISVNSFIIQITSTDKDLDSNAIASYELLSETNKFAIDRLSGNLSTITKLDAEDRDTYSLQVRAVDESFSVTTYVSLRILDVNDNAPIIYKNTMNFDFHELQAPNTPVGRLSASDIDISSPNNQFFYSLKRPSSLFDVDAETGTISALKTMTFIHSEEGPSTANLYQLDVVVTDIGSPPMSSEAQININVVDANNHAPVFEEDSFTSAVPENSLINDIIIKIVAVDEKDFGINAKVEYDIIGGNGTSYFTIDKLSGEVIVSASLSGQKNRHYSLLVEARDKGHPVKKASTEVHLQITDVNNYRPEFIGSSFEASIIENLADKIVGTLRATDDDDGLNGQVQYLITGGDSEKYFTIGKTTGAITTVKKLDYETKKVYSLDITARDMGLHFKQSSITFTVNVEDENDNSPVFSSTILTGYVPENSPSDTEILQVVAEDADTAPNDVIHYEIMDTTPDAAIFDIVKDTGMILLKGSVDYESKNTYVITVQAFNPTGSDIPPSLTSDIQVFIYVTSVNEYRVEFVKKQYAFNVSESAPINTMLGNVQATDLDEGVDKIAYFYFMGSSNVKGFAIHPLTGVIFINGRPDYESNPQIELVVLVKNRGSVRGNDTDECKVLVGIEDANDPPVFDQKFYTAFVPENSQADVNILKVSATDYDIQAENRQFTYAILSGNIGGWFWMDRVSGMIKTTGQGVLDRETTPVYNITVGAIDSGKPPQTGSATVKIELQDVNDNKPIFSPHKLIINFTETNVLGSKVVDLSVHTTDPDINPNQGPFQYQEVTNPFSSMFDILPTGIVTIMSAIDRETLDHYTIPVKVTDNGNPKMTSTLTFTVTVLDANDSPPLERPLKVLLNVLDSSPSGGKIADIRPLDNDLIGSYSCQIESGSINDFSIPQKCDLVASNNLDTKSHRLSVSGSDGFNGDVNYEVTVEVEKFSRSTLEDAVALRLSSISIEDFLSNSYSRFTNGLKSLLGNQKTIILFSLQKLESDILVFLAVKDIAGDHLSRSDLISFLQNNINNLELATGFVIKETAYSTCHDDMCKNGGSCVYDILLGKDYDIHNSDNLILTSAVPSFKIKCKCPASFSGPTCEIPVGHCGDTYCYNGGTCDTSGSQEVCRCTEGWNGPSCQTDKNECNDFPCKNGATCINLDGSFKCKCVSGFHGQYCESSYYCASIPCQNGGTCNDLDNGFSCDCVFGYFGTRCEKSSVGFEEGSYLEYQAIQDYSSVDMHVYFATVKENALILFNPVTVDGTDVGYLAMEVVDGFMRFSIKLGSENPTRLQVNTKVTSGKWFRVDVQTSPDVTILKVVLCDEGSTTCNQCIGQNPSCYDSKPLNFGKNFVNGIQLSIGGIRNIENILSYSGEIRSHDFIGCMHSFTVNGLNVLDTELAANFKSVTSTCPRRSYKGLCTVKECHNSGICVDDWSVARCRCSDKHMGDSCEQAWQPSGFAPNAKVTFKLRESYLRDQQLKTPSNRKKRAVDSSEVYIRFRTLEETGALFYSSTVDTNCVLWLEDGKIRFVLTPPKAVNDPLNMEFPIADGDWHNITITSLGSVFAITVDGQRSQPKDFGAGYIFSSLDVKEMVLSGQRIVPPSGQSIMGFDGCISEFRIDNKKLPFDGKTEKYSITVNGSVESGCKALCLNNPCGDGNTCIVSGEAFVCKQIAKPSGGLDIGIVVVIVFFIILIIVILIVFILFRRKRSLFPCKGGDKKVTKSNGVMARDNADSTLRGMPIYGTRNEDLLQNQLTEDVTYQKNSALSSRPDLIGSNFVGRPGSRPQMFEDGTVIIENGELEHINVQDDEMPEHYDLENASSIAPSDIDVIQHYKQYRNGDTRYKPNFNKTHHRSRESPLNLRSPSAMSRDSPNVHKFHNNAHTRQSPVSLSGSALSMPSRPNPHLNTNGINRPASAQAVYMHGTHHRNSPITQLNIRQNPASQHNSSRSSLGSHHSHSTNSSVPRNNLSKPMRNGKPKHVKGLTVEEINRLNARPGPPSPASMLEAVSSSSDELKRKRKMKPVEHIDGTILLEPPDSSSSDSGANDSFTCSEFEFENDHRKNDFDPDTMIFSKLTEVENENDDIPVPIRSNSDGMHSNCDSFTSTIMSSEEHFLPQKGPHGAFNMDSLLNWGPNFDKLVGVFKDIALLPDSETQPLEGGITTDHEEYV</sequence>
<dbReference type="OMA" id="AGGMRKY"/>
<feature type="domain" description="Cadherin" evidence="22">
    <location>
        <begin position="2054"/>
        <end position="2156"/>
    </location>
</feature>
<feature type="domain" description="Cadherin" evidence="22">
    <location>
        <begin position="1418"/>
        <end position="1530"/>
    </location>
</feature>
<dbReference type="InterPro" id="IPR015919">
    <property type="entry name" value="Cadherin-like_sf"/>
</dbReference>
<feature type="domain" description="Cadherin" evidence="22">
    <location>
        <begin position="1947"/>
        <end position="2054"/>
    </location>
</feature>
<feature type="domain" description="EGF-like" evidence="21">
    <location>
        <begin position="4193"/>
        <end position="4229"/>
    </location>
</feature>
<feature type="domain" description="Cadherin" evidence="22">
    <location>
        <begin position="993"/>
        <end position="1096"/>
    </location>
</feature>
<dbReference type="GO" id="GO:0008013">
    <property type="term" value="F:beta-catenin binding"/>
    <property type="evidence" value="ECO:0007669"/>
    <property type="project" value="TreeGrafter"/>
</dbReference>
<dbReference type="Pfam" id="PF02210">
    <property type="entry name" value="Laminin_G_2"/>
    <property type="match status" value="2"/>
</dbReference>
<feature type="domain" description="Cadherin" evidence="22">
    <location>
        <begin position="798"/>
        <end position="889"/>
    </location>
</feature>
<dbReference type="GO" id="GO:0005509">
    <property type="term" value="F:calcium ion binding"/>
    <property type="evidence" value="ECO:0007669"/>
    <property type="project" value="UniProtKB-UniRule"/>
</dbReference>
<feature type="domain" description="Cadherin" evidence="22">
    <location>
        <begin position="363"/>
        <end position="469"/>
    </location>
</feature>
<dbReference type="FunFam" id="2.60.40.60:FF:000002">
    <property type="entry name" value="Protocadherin alpha 2"/>
    <property type="match status" value="1"/>
</dbReference>
<evidence type="ECO:0000256" key="4">
    <source>
        <dbReference type="ARBA" id="ARBA00022536"/>
    </source>
</evidence>
<dbReference type="InterPro" id="IPR000152">
    <property type="entry name" value="EGF-type_Asp/Asn_hydroxyl_site"/>
</dbReference>
<feature type="disulfide bond" evidence="15">
    <location>
        <begin position="3947"/>
        <end position="3956"/>
    </location>
</feature>
<feature type="domain" description="Cadherin" evidence="22">
    <location>
        <begin position="63"/>
        <end position="133"/>
    </location>
</feature>
<feature type="domain" description="Cadherin" evidence="22">
    <location>
        <begin position="1530"/>
        <end position="1635"/>
    </location>
</feature>
<dbReference type="FunFam" id="2.60.40.60:FF:000134">
    <property type="entry name" value="protocadherin Fat 4"/>
    <property type="match status" value="1"/>
</dbReference>
<feature type="domain" description="EGF-like" evidence="21">
    <location>
        <begin position="3883"/>
        <end position="3919"/>
    </location>
</feature>
<feature type="domain" description="Cadherin" evidence="22">
    <location>
        <begin position="3317"/>
        <end position="3422"/>
    </location>
</feature>
<feature type="domain" description="Cadherin" evidence="22">
    <location>
        <begin position="2786"/>
        <end position="2885"/>
    </location>
</feature>
<feature type="domain" description="Laminin G" evidence="20">
    <location>
        <begin position="4241"/>
        <end position="4423"/>
    </location>
</feature>
<dbReference type="CDD" id="cd00053">
    <property type="entry name" value="EGF"/>
    <property type="match status" value="1"/>
</dbReference>
<keyword evidence="7" id="KW-0677">Repeat</keyword>
<dbReference type="InterPro" id="IPR001791">
    <property type="entry name" value="Laminin_G"/>
</dbReference>
<dbReference type="SUPFAM" id="SSF49899">
    <property type="entry name" value="Concanavalin A-like lectins/glucanases"/>
    <property type="match status" value="2"/>
</dbReference>
<feature type="domain" description="Cadherin" evidence="22">
    <location>
        <begin position="1635"/>
        <end position="1744"/>
    </location>
</feature>
<keyword evidence="5 18" id="KW-0812">Transmembrane</keyword>
<dbReference type="GeneID" id="20229947"/>
<dbReference type="Pfam" id="PF00028">
    <property type="entry name" value="Cadherin"/>
    <property type="match status" value="31"/>
</dbReference>
<dbReference type="CDD" id="cd00110">
    <property type="entry name" value="LamG"/>
    <property type="match status" value="2"/>
</dbReference>
<dbReference type="FunFam" id="2.60.40.60:FF:000010">
    <property type="entry name" value="Cadherin EGF LAG seven-pass G-type receptor 3"/>
    <property type="match status" value="1"/>
</dbReference>
<keyword evidence="6 19" id="KW-0732">Signal</keyword>
<dbReference type="InterPro" id="IPR020894">
    <property type="entry name" value="Cadherin_CS"/>
</dbReference>
<organism evidence="23 24">
    <name type="scientific">Lottia gigantea</name>
    <name type="common">Giant owl limpet</name>
    <dbReference type="NCBI Taxonomy" id="225164"/>
    <lineage>
        <taxon>Eukaryota</taxon>
        <taxon>Metazoa</taxon>
        <taxon>Spiralia</taxon>
        <taxon>Lophotrochozoa</taxon>
        <taxon>Mollusca</taxon>
        <taxon>Gastropoda</taxon>
        <taxon>Patellogastropoda</taxon>
        <taxon>Lottioidea</taxon>
        <taxon>Lottiidae</taxon>
        <taxon>Lottia</taxon>
    </lineage>
</organism>
<dbReference type="SMART" id="SM00181">
    <property type="entry name" value="EGF"/>
    <property type="match status" value="5"/>
</dbReference>
<feature type="chain" id="PRO_5004716512" evidence="19">
    <location>
        <begin position="33"/>
        <end position="4946"/>
    </location>
</feature>
<keyword evidence="3" id="KW-1003">Cell membrane</keyword>
<dbReference type="SMART" id="SM00112">
    <property type="entry name" value="CA"/>
    <property type="match status" value="33"/>
</dbReference>
<dbReference type="Gene3D" id="2.60.120.200">
    <property type="match status" value="2"/>
</dbReference>
<evidence type="ECO:0000256" key="5">
    <source>
        <dbReference type="ARBA" id="ARBA00022692"/>
    </source>
</evidence>
<dbReference type="PROSITE" id="PS01187">
    <property type="entry name" value="EGF_CA"/>
    <property type="match status" value="1"/>
</dbReference>
<evidence type="ECO:0000259" key="21">
    <source>
        <dbReference type="PROSITE" id="PS50026"/>
    </source>
</evidence>
<feature type="domain" description="Cadherin" evidence="22">
    <location>
        <begin position="2157"/>
        <end position="2262"/>
    </location>
</feature>
<dbReference type="SMART" id="SM00282">
    <property type="entry name" value="LamG"/>
    <property type="match status" value="2"/>
</dbReference>
<keyword evidence="11 18" id="KW-0472">Membrane</keyword>
<dbReference type="Proteomes" id="UP000030746">
    <property type="component" value="Unassembled WGS sequence"/>
</dbReference>
<dbReference type="FunFam" id="2.60.40.60:FF:000021">
    <property type="entry name" value="FAT atypical cadherin 1"/>
    <property type="match status" value="1"/>
</dbReference>
<evidence type="ECO:0000256" key="1">
    <source>
        <dbReference type="ARBA" id="ARBA00004162"/>
    </source>
</evidence>
<reference evidence="23 24" key="1">
    <citation type="journal article" date="2013" name="Nature">
        <title>Insights into bilaterian evolution from three spiralian genomes.</title>
        <authorList>
            <person name="Simakov O."/>
            <person name="Marletaz F."/>
            <person name="Cho S.J."/>
            <person name="Edsinger-Gonzales E."/>
            <person name="Havlak P."/>
            <person name="Hellsten U."/>
            <person name="Kuo D.H."/>
            <person name="Larsson T."/>
            <person name="Lv J."/>
            <person name="Arendt D."/>
            <person name="Savage R."/>
            <person name="Osoegawa K."/>
            <person name="de Jong P."/>
            <person name="Grimwood J."/>
            <person name="Chapman J.A."/>
            <person name="Shapiro H."/>
            <person name="Aerts A."/>
            <person name="Otillar R.P."/>
            <person name="Terry A.Y."/>
            <person name="Boore J.L."/>
            <person name="Grigoriev I.V."/>
            <person name="Lindberg D.R."/>
            <person name="Seaver E.C."/>
            <person name="Weisblat D.A."/>
            <person name="Putnam N.H."/>
            <person name="Rokhsar D.S."/>
        </authorList>
    </citation>
    <scope>NUCLEOTIDE SEQUENCE [LARGE SCALE GENOMIC DNA]</scope>
</reference>
<keyword evidence="12 15" id="KW-1015">Disulfide bond</keyword>
<dbReference type="InterPro" id="IPR001881">
    <property type="entry name" value="EGF-like_Ca-bd_dom"/>
</dbReference>
<evidence type="ECO:0000313" key="24">
    <source>
        <dbReference type="Proteomes" id="UP000030746"/>
    </source>
</evidence>
<dbReference type="GO" id="GO:0016477">
    <property type="term" value="P:cell migration"/>
    <property type="evidence" value="ECO:0007669"/>
    <property type="project" value="TreeGrafter"/>
</dbReference>
<feature type="domain" description="Laminin G" evidence="20">
    <location>
        <begin position="3995"/>
        <end position="4188"/>
    </location>
</feature>
<dbReference type="CDD" id="cd11304">
    <property type="entry name" value="Cadherin_repeat"/>
    <property type="match status" value="33"/>
</dbReference>
<dbReference type="FunFam" id="2.60.40.60:FF:000092">
    <property type="entry name" value="Protocadherin 8"/>
    <property type="match status" value="1"/>
</dbReference>
<name>V3ZQU0_LOTGI</name>
<dbReference type="FunFam" id="2.60.40.60:FF:000104">
    <property type="entry name" value="cadherin-23 isoform X1"/>
    <property type="match status" value="2"/>
</dbReference>
<dbReference type="Gene3D" id="2.10.25.10">
    <property type="entry name" value="Laminin"/>
    <property type="match status" value="3"/>
</dbReference>
<evidence type="ECO:0000256" key="7">
    <source>
        <dbReference type="ARBA" id="ARBA00022737"/>
    </source>
</evidence>
<feature type="disulfide bond" evidence="15">
    <location>
        <begin position="3909"/>
        <end position="3918"/>
    </location>
</feature>
<accession>V3ZQU0</accession>
<feature type="domain" description="Cadherin" evidence="22">
    <location>
        <begin position="470"/>
        <end position="574"/>
    </location>
</feature>
<feature type="compositionally biased region" description="Polar residues" evidence="17">
    <location>
        <begin position="4638"/>
        <end position="4649"/>
    </location>
</feature>
<evidence type="ECO:0000256" key="6">
    <source>
        <dbReference type="ARBA" id="ARBA00022729"/>
    </source>
</evidence>
<feature type="domain" description="Cadherin" evidence="22">
    <location>
        <begin position="1842"/>
        <end position="1946"/>
    </location>
</feature>
<feature type="domain" description="Cadherin" evidence="22">
    <location>
        <begin position="1755"/>
        <end position="1841"/>
    </location>
</feature>
<dbReference type="PROSITE" id="PS00010">
    <property type="entry name" value="ASX_HYDROXYL"/>
    <property type="match status" value="2"/>
</dbReference>
<feature type="region of interest" description="Disordered" evidence="17">
    <location>
        <begin position="4716"/>
        <end position="4799"/>
    </location>
</feature>
<dbReference type="SMART" id="SM00179">
    <property type="entry name" value="EGF_CA"/>
    <property type="match status" value="2"/>
</dbReference>
<dbReference type="FunFam" id="2.60.40.60:FF:000118">
    <property type="entry name" value="protocadherin Fat 4"/>
    <property type="match status" value="1"/>
</dbReference>
<evidence type="ECO:0000256" key="2">
    <source>
        <dbReference type="ARBA" id="ARBA00004479"/>
    </source>
</evidence>
<keyword evidence="8 14" id="KW-0106">Calcium</keyword>
<dbReference type="PROSITE" id="PS50026">
    <property type="entry name" value="EGF_3"/>
    <property type="match status" value="4"/>
</dbReference>
<feature type="domain" description="Cadherin" evidence="22">
    <location>
        <begin position="1313"/>
        <end position="1417"/>
    </location>
</feature>
<dbReference type="FunFam" id="2.60.40.60:FF:000024">
    <property type="entry name" value="FAT atypical cadherin 3"/>
    <property type="match status" value="2"/>
</dbReference>
<evidence type="ECO:0000256" key="15">
    <source>
        <dbReference type="PROSITE-ProRule" id="PRU00076"/>
    </source>
</evidence>
<evidence type="ECO:0000313" key="23">
    <source>
        <dbReference type="EMBL" id="ESO93788.1"/>
    </source>
</evidence>
<dbReference type="GO" id="GO:0007156">
    <property type="term" value="P:homophilic cell adhesion via plasma membrane adhesion molecules"/>
    <property type="evidence" value="ECO:0007669"/>
    <property type="project" value="InterPro"/>
</dbReference>
<evidence type="ECO:0000256" key="19">
    <source>
        <dbReference type="SAM" id="SignalP"/>
    </source>
</evidence>
<comment type="caution">
    <text evidence="15">Lacks conserved residue(s) required for the propagation of feature annotation.</text>
</comment>
<feature type="disulfide bond" evidence="15">
    <location>
        <begin position="3984"/>
        <end position="3993"/>
    </location>
</feature>
<feature type="signal peptide" evidence="19">
    <location>
        <begin position="1"/>
        <end position="32"/>
    </location>
</feature>
<dbReference type="Gene3D" id="2.60.40.60">
    <property type="entry name" value="Cadherins"/>
    <property type="match status" value="34"/>
</dbReference>
<dbReference type="PROSITE" id="PS00022">
    <property type="entry name" value="EGF_1"/>
    <property type="match status" value="4"/>
</dbReference>
<dbReference type="CTD" id="20229947"/>
<dbReference type="KEGG" id="lgi:LOTGIDRAFT_105163"/>
<evidence type="ECO:0000256" key="8">
    <source>
        <dbReference type="ARBA" id="ARBA00022837"/>
    </source>
</evidence>
<evidence type="ECO:0000256" key="16">
    <source>
        <dbReference type="PROSITE-ProRule" id="PRU00122"/>
    </source>
</evidence>
<dbReference type="FunFam" id="2.60.40.60:FF:000106">
    <property type="entry name" value="FAT atypical cadherin 4"/>
    <property type="match status" value="1"/>
</dbReference>
<evidence type="ECO:0000256" key="9">
    <source>
        <dbReference type="ARBA" id="ARBA00022889"/>
    </source>
</evidence>
<dbReference type="SUPFAM" id="SSF49313">
    <property type="entry name" value="Cadherin-like"/>
    <property type="match status" value="34"/>
</dbReference>
<dbReference type="PRINTS" id="PR00205">
    <property type="entry name" value="CADHERIN"/>
</dbReference>
<comment type="subcellular location">
    <subcellularLocation>
        <location evidence="1">Cell membrane</location>
        <topology evidence="1">Single-pass membrane protein</topology>
    </subcellularLocation>
    <subcellularLocation>
        <location evidence="2">Membrane</location>
        <topology evidence="2">Single-pass type I membrane protein</topology>
    </subcellularLocation>
</comment>